<reference evidence="2 4" key="2">
    <citation type="submission" date="2020-08" db="EMBL/GenBank/DDBJ databases">
        <title>Genomic Encyclopedia of Type Strains, Phase IV (KMG-IV): sequencing the most valuable type-strain genomes for metagenomic binning, comparative biology and taxonomic classification.</title>
        <authorList>
            <person name="Goeker M."/>
        </authorList>
    </citation>
    <scope>NUCLEOTIDE SEQUENCE [LARGE SCALE GENOMIC DNA]</scope>
    <source>
        <strain evidence="2 4">DSM 10368</strain>
    </source>
</reference>
<keyword evidence="4" id="KW-1185">Reference proteome</keyword>
<protein>
    <submittedName>
        <fullName evidence="1">Uncharacterized protein</fullName>
    </submittedName>
</protein>
<dbReference type="KEGG" id="aak:AA2016_4291"/>
<accession>A0AAC8YTB1</accession>
<dbReference type="Proteomes" id="UP000075755">
    <property type="component" value="Chromosome"/>
</dbReference>
<name>A0AAC8YTB1_AMIAI</name>
<organism evidence="1 3">
    <name type="scientific">Aminobacter aminovorans</name>
    <name type="common">Chelatobacter heintzii</name>
    <dbReference type="NCBI Taxonomy" id="83263"/>
    <lineage>
        <taxon>Bacteria</taxon>
        <taxon>Pseudomonadati</taxon>
        <taxon>Pseudomonadota</taxon>
        <taxon>Alphaproteobacteria</taxon>
        <taxon>Hyphomicrobiales</taxon>
        <taxon>Phyllobacteriaceae</taxon>
        <taxon>Aminobacter</taxon>
    </lineage>
</organism>
<dbReference type="RefSeq" id="WP_067963574.1">
    <property type="nucleotide sequence ID" value="NZ_CP015005.1"/>
</dbReference>
<evidence type="ECO:0000313" key="1">
    <source>
        <dbReference type="EMBL" id="AMS43206.1"/>
    </source>
</evidence>
<reference evidence="1 3" key="1">
    <citation type="submission" date="2016-03" db="EMBL/GenBank/DDBJ databases">
        <title>Complete genome of Aminobacter aminovorans KCTC 2477.</title>
        <authorList>
            <person name="Kim K.M."/>
        </authorList>
    </citation>
    <scope>NUCLEOTIDE SEQUENCE [LARGE SCALE GENOMIC DNA]</scope>
    <source>
        <strain evidence="1 3">KCTC 2477</strain>
    </source>
</reference>
<dbReference type="Proteomes" id="UP000577697">
    <property type="component" value="Unassembled WGS sequence"/>
</dbReference>
<evidence type="ECO:0000313" key="3">
    <source>
        <dbReference type="Proteomes" id="UP000075755"/>
    </source>
</evidence>
<proteinExistence type="predicted"/>
<dbReference type="EMBL" id="JACICB010000008">
    <property type="protein sequence ID" value="MBB3706246.1"/>
    <property type="molecule type" value="Genomic_DNA"/>
</dbReference>
<gene>
    <name evidence="1" type="ORF">AA2016_4291</name>
    <name evidence="2" type="ORF">FHS67_002566</name>
</gene>
<dbReference type="EMBL" id="CP015005">
    <property type="protein sequence ID" value="AMS43206.1"/>
    <property type="molecule type" value="Genomic_DNA"/>
</dbReference>
<dbReference type="AlphaFoldDB" id="A0AAC8YTB1"/>
<evidence type="ECO:0000313" key="2">
    <source>
        <dbReference type="EMBL" id="MBB3706246.1"/>
    </source>
</evidence>
<sequence>MDTTNINKIAPPQRAATELDYEADLKVVLEPVLTEVLDTAESAGWDRRKAAYTVMFLAARQLSAGKSTPKTDVGKG</sequence>
<evidence type="ECO:0000313" key="4">
    <source>
        <dbReference type="Proteomes" id="UP000577697"/>
    </source>
</evidence>